<reference evidence="2 3" key="1">
    <citation type="submission" date="2012-05" db="EMBL/GenBank/DDBJ databases">
        <title>Recombination and specialization in a pathogen metapopulation.</title>
        <authorList>
            <person name="Gardiner A."/>
            <person name="Kemen E."/>
            <person name="Schultz-Larsen T."/>
            <person name="MacLean D."/>
            <person name="Van Oosterhout C."/>
            <person name="Jones J.D.G."/>
        </authorList>
    </citation>
    <scope>NUCLEOTIDE SEQUENCE [LARGE SCALE GENOMIC DNA]</scope>
    <source>
        <strain evidence="2 3">Ac Nc2</strain>
    </source>
</reference>
<keyword evidence="1" id="KW-0812">Transmembrane</keyword>
<evidence type="ECO:0000313" key="2">
    <source>
        <dbReference type="EMBL" id="CCI11076.1"/>
    </source>
</evidence>
<dbReference type="Proteomes" id="UP000053237">
    <property type="component" value="Unassembled WGS sequence"/>
</dbReference>
<proteinExistence type="predicted"/>
<dbReference type="InParanoid" id="A0A024FVM8"/>
<sequence length="150" mass="17780">MNLPCLIAQNTSMPQLIYSYAGIVKENILLESVDRNVAESLEALKKYSRRQNHYRFIFFKKRQSRVREKFNQIAVLLVSSSLSFFYYMYLLCYPLTETDKTVYLAFLIICWIRQPTHFKCVDGELPNSTKATLLPYTHINIIYRELMNCR</sequence>
<evidence type="ECO:0000313" key="3">
    <source>
        <dbReference type="Proteomes" id="UP000053237"/>
    </source>
</evidence>
<name>A0A024FVM8_9STRA</name>
<gene>
    <name evidence="2" type="ORF">BN9_123270</name>
</gene>
<dbReference type="EMBL" id="CAIX01000537">
    <property type="protein sequence ID" value="CCI11076.1"/>
    <property type="molecule type" value="Genomic_DNA"/>
</dbReference>
<protein>
    <submittedName>
        <fullName evidence="2">Uncharacterized protein</fullName>
    </submittedName>
</protein>
<comment type="caution">
    <text evidence="2">The sequence shown here is derived from an EMBL/GenBank/DDBJ whole genome shotgun (WGS) entry which is preliminary data.</text>
</comment>
<organism evidence="2 3">
    <name type="scientific">Albugo candida</name>
    <dbReference type="NCBI Taxonomy" id="65357"/>
    <lineage>
        <taxon>Eukaryota</taxon>
        <taxon>Sar</taxon>
        <taxon>Stramenopiles</taxon>
        <taxon>Oomycota</taxon>
        <taxon>Peronosporomycetes</taxon>
        <taxon>Albuginales</taxon>
        <taxon>Albuginaceae</taxon>
        <taxon>Albugo</taxon>
    </lineage>
</organism>
<dbReference type="AlphaFoldDB" id="A0A024FVM8"/>
<keyword evidence="1" id="KW-0472">Membrane</keyword>
<keyword evidence="1" id="KW-1133">Transmembrane helix</keyword>
<feature type="transmembrane region" description="Helical" evidence="1">
    <location>
        <begin position="70"/>
        <end position="89"/>
    </location>
</feature>
<accession>A0A024FVM8</accession>
<keyword evidence="3" id="KW-1185">Reference proteome</keyword>
<evidence type="ECO:0000256" key="1">
    <source>
        <dbReference type="SAM" id="Phobius"/>
    </source>
</evidence>